<organism evidence="1">
    <name type="scientific">marine sediment metagenome</name>
    <dbReference type="NCBI Taxonomy" id="412755"/>
    <lineage>
        <taxon>unclassified sequences</taxon>
        <taxon>metagenomes</taxon>
        <taxon>ecological metagenomes</taxon>
    </lineage>
</organism>
<dbReference type="AlphaFoldDB" id="X1SYE4"/>
<name>X1SYE4_9ZZZZ</name>
<dbReference type="EMBL" id="BARW01009428">
    <property type="protein sequence ID" value="GAI80360.1"/>
    <property type="molecule type" value="Genomic_DNA"/>
</dbReference>
<protein>
    <submittedName>
        <fullName evidence="1">Uncharacterized protein</fullName>
    </submittedName>
</protein>
<feature type="non-terminal residue" evidence="1">
    <location>
        <position position="1"/>
    </location>
</feature>
<accession>X1SYE4</accession>
<evidence type="ECO:0000313" key="1">
    <source>
        <dbReference type="EMBL" id="GAI80360.1"/>
    </source>
</evidence>
<proteinExistence type="predicted"/>
<reference evidence="1" key="1">
    <citation type="journal article" date="2014" name="Front. Microbiol.">
        <title>High frequency of phylogenetically diverse reductive dehalogenase-homologous genes in deep subseafloor sedimentary metagenomes.</title>
        <authorList>
            <person name="Kawai M."/>
            <person name="Futagami T."/>
            <person name="Toyoda A."/>
            <person name="Takaki Y."/>
            <person name="Nishi S."/>
            <person name="Hori S."/>
            <person name="Arai W."/>
            <person name="Tsubouchi T."/>
            <person name="Morono Y."/>
            <person name="Uchiyama I."/>
            <person name="Ito T."/>
            <person name="Fujiyama A."/>
            <person name="Inagaki F."/>
            <person name="Takami H."/>
        </authorList>
    </citation>
    <scope>NUCLEOTIDE SEQUENCE</scope>
    <source>
        <strain evidence="1">Expedition CK06-06</strain>
    </source>
</reference>
<comment type="caution">
    <text evidence="1">The sequence shown here is derived from an EMBL/GenBank/DDBJ whole genome shotgun (WGS) entry which is preliminary data.</text>
</comment>
<sequence length="311" mass="35484">RTSPVSIATQLHSVPNHFSVRDVIFTPTDTGVKVIVETDVPCRLICRQTSTVPQIHKKPVLRRGEWLNDDVRFCFVAYSDHEQEEVGDTLIHTFIKEPWTPCTTKWLYFWATIDGEVCVSTSAIFAHHNPVVPPVPPEPIRYAWSRLFTQYGAFVARAVGQGLSATFHIVDTPTTAFQIYLFSRNNDSVSIRVSLYEVDAENKPTGDPLVEKWINLVHGVEDGGDGGVDRVYRQTVTFLYHYTPNTNYALVAMTLTNSAQWWINFRRLGWIGDEDEGTENQVIEHYTQDAGASWIFFPPSHQNYEAWGYHF</sequence>
<gene>
    <name evidence="1" type="ORF">S12H4_18969</name>
</gene>